<dbReference type="InterPro" id="IPR026392">
    <property type="entry name" value="Exo/Archaeosortase_dom"/>
</dbReference>
<feature type="transmembrane region" description="Helical" evidence="8">
    <location>
        <begin position="109"/>
        <end position="126"/>
    </location>
</feature>
<dbReference type="NCBIfam" id="TIGR04178">
    <property type="entry name" value="exo_archaeo"/>
    <property type="match status" value="1"/>
</dbReference>
<dbReference type="OrthoDB" id="678161at2"/>
<keyword evidence="6 8" id="KW-1133">Transmembrane helix</keyword>
<evidence type="ECO:0000313" key="9">
    <source>
        <dbReference type="EMBL" id="KAB2817790.1"/>
    </source>
</evidence>
<proteinExistence type="predicted"/>
<keyword evidence="10" id="KW-1185">Reference proteome</keyword>
<protein>
    <submittedName>
        <fullName evidence="9">Exosortase family protein XrtF</fullName>
    </submittedName>
</protein>
<feature type="transmembrane region" description="Helical" evidence="8">
    <location>
        <begin position="21"/>
        <end position="40"/>
    </location>
</feature>
<keyword evidence="2" id="KW-1003">Cell membrane</keyword>
<evidence type="ECO:0000256" key="2">
    <source>
        <dbReference type="ARBA" id="ARBA00022475"/>
    </source>
</evidence>
<sequence length="209" mass="23916">MSKEDTSAPLLSGPMKGVLLFLIRFLATYLILSVIYGQFISHYDSLETPEADPVTHFVTRQTVGIADLLGYETELYEDAHLYIQAAEEQTYDTIHLNDRYALSIEEGCNAVNVMILFLAFVIGFGGKWKAMTWFLPLGLLIVHIANIGRLLLLAIINVDYDGRGYHFYHKYFFTAILYVVIFLLWVWWVNKYGMSKSVKRIDPSETPES</sequence>
<feature type="transmembrane region" description="Helical" evidence="8">
    <location>
        <begin position="168"/>
        <end position="190"/>
    </location>
</feature>
<gene>
    <name evidence="9" type="primary">xrtF</name>
    <name evidence="9" type="ORF">F8C82_05135</name>
</gene>
<dbReference type="InterPro" id="IPR019127">
    <property type="entry name" value="Exosortase"/>
</dbReference>
<keyword evidence="7 8" id="KW-0472">Membrane</keyword>
<evidence type="ECO:0000256" key="7">
    <source>
        <dbReference type="ARBA" id="ARBA00023136"/>
    </source>
</evidence>
<dbReference type="GO" id="GO:0006508">
    <property type="term" value="P:proteolysis"/>
    <property type="evidence" value="ECO:0007669"/>
    <property type="project" value="UniProtKB-KW"/>
</dbReference>
<dbReference type="InterPro" id="IPR026323">
    <property type="entry name" value="Exosortase-related_prot_XrtF"/>
</dbReference>
<evidence type="ECO:0000256" key="8">
    <source>
        <dbReference type="SAM" id="Phobius"/>
    </source>
</evidence>
<name>A0A6L3ZKV2_9FLAO</name>
<evidence type="ECO:0000313" key="10">
    <source>
        <dbReference type="Proteomes" id="UP000484164"/>
    </source>
</evidence>
<comment type="subcellular location">
    <subcellularLocation>
        <location evidence="1">Cell membrane</location>
        <topology evidence="1">Multi-pass membrane protein</topology>
    </subcellularLocation>
</comment>
<evidence type="ECO:0000256" key="5">
    <source>
        <dbReference type="ARBA" id="ARBA00022801"/>
    </source>
</evidence>
<keyword evidence="3" id="KW-0645">Protease</keyword>
<accession>A0A6L3ZKV2</accession>
<comment type="caution">
    <text evidence="9">The sequence shown here is derived from an EMBL/GenBank/DDBJ whole genome shotgun (WGS) entry which is preliminary data.</text>
</comment>
<dbReference type="EMBL" id="WBVQ01000001">
    <property type="protein sequence ID" value="KAB2817790.1"/>
    <property type="molecule type" value="Genomic_DNA"/>
</dbReference>
<evidence type="ECO:0000256" key="4">
    <source>
        <dbReference type="ARBA" id="ARBA00022692"/>
    </source>
</evidence>
<evidence type="ECO:0000256" key="1">
    <source>
        <dbReference type="ARBA" id="ARBA00004651"/>
    </source>
</evidence>
<keyword evidence="4 8" id="KW-0812">Transmembrane</keyword>
<reference evidence="9 10" key="1">
    <citation type="submission" date="2019-10" db="EMBL/GenBank/DDBJ databases">
        <title>Genome sequence of Phaeocystidibacter marisrubri JCM30614 (type strain).</title>
        <authorList>
            <person name="Bowman J.P."/>
        </authorList>
    </citation>
    <scope>NUCLEOTIDE SEQUENCE [LARGE SCALE GENOMIC DNA]</scope>
    <source>
        <strain evidence="9 10">JCM 30614</strain>
    </source>
</reference>
<dbReference type="RefSeq" id="WP_151692478.1">
    <property type="nucleotide sequence ID" value="NZ_BMGX01000002.1"/>
</dbReference>
<feature type="transmembrane region" description="Helical" evidence="8">
    <location>
        <begin position="133"/>
        <end position="156"/>
    </location>
</feature>
<dbReference type="GO" id="GO:0005886">
    <property type="term" value="C:plasma membrane"/>
    <property type="evidence" value="ECO:0007669"/>
    <property type="project" value="UniProtKB-SubCell"/>
</dbReference>
<organism evidence="9 10">
    <name type="scientific">Phaeocystidibacter marisrubri</name>
    <dbReference type="NCBI Taxonomy" id="1577780"/>
    <lineage>
        <taxon>Bacteria</taxon>
        <taxon>Pseudomonadati</taxon>
        <taxon>Bacteroidota</taxon>
        <taxon>Flavobacteriia</taxon>
        <taxon>Flavobacteriales</taxon>
        <taxon>Phaeocystidibacteraceae</taxon>
        <taxon>Phaeocystidibacter</taxon>
    </lineage>
</organism>
<evidence type="ECO:0000256" key="6">
    <source>
        <dbReference type="ARBA" id="ARBA00022989"/>
    </source>
</evidence>
<keyword evidence="5" id="KW-0378">Hydrolase</keyword>
<dbReference type="Proteomes" id="UP000484164">
    <property type="component" value="Unassembled WGS sequence"/>
</dbReference>
<evidence type="ECO:0000256" key="3">
    <source>
        <dbReference type="ARBA" id="ARBA00022670"/>
    </source>
</evidence>
<dbReference type="Pfam" id="PF09721">
    <property type="entry name" value="Exosortase_EpsH"/>
    <property type="match status" value="1"/>
</dbReference>
<dbReference type="GO" id="GO:0008233">
    <property type="term" value="F:peptidase activity"/>
    <property type="evidence" value="ECO:0007669"/>
    <property type="project" value="UniProtKB-KW"/>
</dbReference>
<dbReference type="AlphaFoldDB" id="A0A6L3ZKV2"/>
<dbReference type="NCBIfam" id="TIGR04128">
    <property type="entry name" value="exoso_Fjoh_1448"/>
    <property type="match status" value="1"/>
</dbReference>